<dbReference type="KEGG" id="bgd:bgla_3p0190"/>
<organism evidence="1 2">
    <name type="scientific">Burkholderia gladioli (strain BSR3)</name>
    <dbReference type="NCBI Taxonomy" id="999541"/>
    <lineage>
        <taxon>Bacteria</taxon>
        <taxon>Pseudomonadati</taxon>
        <taxon>Pseudomonadota</taxon>
        <taxon>Betaproteobacteria</taxon>
        <taxon>Burkholderiales</taxon>
        <taxon>Burkholderiaceae</taxon>
        <taxon>Burkholderia</taxon>
    </lineage>
</organism>
<evidence type="ECO:0000313" key="2">
    <source>
        <dbReference type="Proteomes" id="UP000008316"/>
    </source>
</evidence>
<gene>
    <name evidence="1" type="ordered locus">bgla_3p0190</name>
</gene>
<protein>
    <submittedName>
        <fullName evidence="1">Uncharacterized protein</fullName>
    </submittedName>
</protein>
<dbReference type="HOGENOM" id="CLU_660004_0_0_4"/>
<keyword evidence="2" id="KW-1185">Reference proteome</keyword>
<evidence type="ECO:0000313" key="1">
    <source>
        <dbReference type="EMBL" id="AEA65721.1"/>
    </source>
</evidence>
<dbReference type="EMBL" id="CP002603">
    <property type="protein sequence ID" value="AEA65721.1"/>
    <property type="molecule type" value="Genomic_DNA"/>
</dbReference>
<accession>F2LSC5</accession>
<dbReference type="AlphaFoldDB" id="F2LSC5"/>
<sequence length="416" mass="45658">MENVQSAANSGRNIEAQTQAQAVLARYAGIARVSDLYDHDAQFANALRDLAGPDFEFPDFSVLTVASAIKKAEKLGRTPLNDAKAYLREIRAAFAVNGNNTADKAIKSFAREQFGNMPLSVIDAIADMSSEVQRLRVALTEVAQCLDGLGGDITCERVIGSNVDYVARARYVADVALGKRVEFPGEAQLLAEEGPYRYGYSAAMRGFSIEYPSNIRSNAEKTCWTDGYCAGKRAREAMLKDMAHAQFNGRTLVPTIAGYSPETFKAVWRDERAGKDYTEVPTSGTQPAAQRYRVYHLTDTRPGSVRELSHNHELLDVQRDSVQAATLFATPAQTCEYRLVAEVEAVELDDVFKLTNTIEQHWWLNPEVQAKFPAAGCRSTSAGDIVLDAAGMAYFCDRFGWIDLGPLEPAKPATSI</sequence>
<proteinExistence type="predicted"/>
<name>F2LSC5_BURGS</name>
<dbReference type="RefSeq" id="WP_013691856.1">
    <property type="nucleotide sequence ID" value="NC_015378.1"/>
</dbReference>
<reference evidence="1 2" key="1">
    <citation type="journal article" date="2011" name="J. Bacteriol.">
        <title>Complete genome sequence of Burkholderia gladioli BSR3.</title>
        <authorList>
            <person name="Seo Y.S."/>
            <person name="Lim J."/>
            <person name="Choi B.S."/>
            <person name="Kim H."/>
            <person name="Goo E."/>
            <person name="Lee B."/>
            <person name="Lim J.S."/>
            <person name="Choi I.Y."/>
            <person name="Moon J.S."/>
            <person name="Kim J."/>
            <person name="Hwang I."/>
        </authorList>
    </citation>
    <scope>NUCLEOTIDE SEQUENCE [LARGE SCALE GENOMIC DNA]</scope>
    <source>
        <strain evidence="1 2">BSR3</strain>
        <plasmid evidence="1">bgla_3p</plasmid>
    </source>
</reference>
<dbReference type="Proteomes" id="UP000008316">
    <property type="component" value="Plasmid bgla_3p"/>
</dbReference>
<geneLocation type="plasmid" evidence="1 2">
    <name>bgla_3p</name>
</geneLocation>
<keyword evidence="1" id="KW-0614">Plasmid</keyword>